<dbReference type="Proteomes" id="UP000252519">
    <property type="component" value="Unassembled WGS sequence"/>
</dbReference>
<name>A0A368GMF3_ANCCA</name>
<feature type="compositionally biased region" description="Basic and acidic residues" evidence="1">
    <location>
        <begin position="109"/>
        <end position="130"/>
    </location>
</feature>
<accession>A0A368GMF3</accession>
<dbReference type="AlphaFoldDB" id="A0A368GMF3"/>
<feature type="compositionally biased region" description="Polar residues" evidence="1">
    <location>
        <begin position="364"/>
        <end position="373"/>
    </location>
</feature>
<evidence type="ECO:0000313" key="3">
    <source>
        <dbReference type="EMBL" id="RCN45566.1"/>
    </source>
</evidence>
<dbReference type="EMBL" id="JOJR01000098">
    <property type="protein sequence ID" value="RCN45566.1"/>
    <property type="molecule type" value="Genomic_DNA"/>
</dbReference>
<keyword evidence="4" id="KW-1185">Reference proteome</keyword>
<feature type="region of interest" description="Disordered" evidence="1">
    <location>
        <begin position="238"/>
        <end position="373"/>
    </location>
</feature>
<feature type="signal peptide" evidence="2">
    <location>
        <begin position="1"/>
        <end position="19"/>
    </location>
</feature>
<feature type="region of interest" description="Disordered" evidence="1">
    <location>
        <begin position="103"/>
        <end position="149"/>
    </location>
</feature>
<sequence length="373" mass="41229">MRVLLGLAVLASLISLSTAKDGSPNTEAGSSQTNPTAAQPCCKHFFYFQPSMTLRELLNAYQSEYEKQFHEPLPENQKTLLAALPRFNSGSILKAQRSADWQKAFQQDSDPKKLDEKEAKSTTLIQKREITSVPPKDMSTATVPPTQGTATEMSNFITERAPMNEMQTTEEKMERSPTPAQTTMTTNGPTPQADTTVRMTSTTVMGRKLTDLHPEMKQAPEAKAKPVIVQEVMPSPKMAEMPPKIDAVQRQENQSQPPKMTSSRPMTTMPKTESTSMPATDKTTRARPNPSSPASQATGSTMPMTKAEMKTETKPKLAPIKMSSVNPAQMKPRRLPALRAPKIPKKNVAGMRPRGMKPVPRQMQRPQSNLKVR</sequence>
<evidence type="ECO:0000256" key="2">
    <source>
        <dbReference type="SAM" id="SignalP"/>
    </source>
</evidence>
<feature type="compositionally biased region" description="Polar residues" evidence="1">
    <location>
        <begin position="139"/>
        <end position="149"/>
    </location>
</feature>
<comment type="caution">
    <text evidence="3">The sequence shown here is derived from an EMBL/GenBank/DDBJ whole genome shotgun (WGS) entry which is preliminary data.</text>
</comment>
<keyword evidence="2" id="KW-0732">Signal</keyword>
<proteinExistence type="predicted"/>
<gene>
    <name evidence="3" type="ORF">ANCCAN_08401</name>
</gene>
<evidence type="ECO:0000256" key="1">
    <source>
        <dbReference type="SAM" id="MobiDB-lite"/>
    </source>
</evidence>
<evidence type="ECO:0000313" key="4">
    <source>
        <dbReference type="Proteomes" id="UP000252519"/>
    </source>
</evidence>
<organism evidence="3 4">
    <name type="scientific">Ancylostoma caninum</name>
    <name type="common">Dog hookworm</name>
    <dbReference type="NCBI Taxonomy" id="29170"/>
    <lineage>
        <taxon>Eukaryota</taxon>
        <taxon>Metazoa</taxon>
        <taxon>Ecdysozoa</taxon>
        <taxon>Nematoda</taxon>
        <taxon>Chromadorea</taxon>
        <taxon>Rhabditida</taxon>
        <taxon>Rhabditina</taxon>
        <taxon>Rhabditomorpha</taxon>
        <taxon>Strongyloidea</taxon>
        <taxon>Ancylostomatidae</taxon>
        <taxon>Ancylostomatinae</taxon>
        <taxon>Ancylostoma</taxon>
    </lineage>
</organism>
<feature type="compositionally biased region" description="Polar residues" evidence="1">
    <location>
        <begin position="178"/>
        <end position="195"/>
    </location>
</feature>
<reference evidence="3 4" key="1">
    <citation type="submission" date="2014-10" db="EMBL/GenBank/DDBJ databases">
        <title>Draft genome of the hookworm Ancylostoma caninum.</title>
        <authorList>
            <person name="Mitreva M."/>
        </authorList>
    </citation>
    <scope>NUCLEOTIDE SEQUENCE [LARGE SCALE GENOMIC DNA]</scope>
    <source>
        <strain evidence="3 4">Baltimore</strain>
    </source>
</reference>
<feature type="compositionally biased region" description="Polar residues" evidence="1">
    <location>
        <begin position="292"/>
        <end position="303"/>
    </location>
</feature>
<feature type="chain" id="PRO_5016760064" evidence="2">
    <location>
        <begin position="20"/>
        <end position="373"/>
    </location>
</feature>
<dbReference type="STRING" id="29170.A0A368GMF3"/>
<protein>
    <submittedName>
        <fullName evidence="3">Uncharacterized protein</fullName>
    </submittedName>
</protein>
<feature type="region of interest" description="Disordered" evidence="1">
    <location>
        <begin position="169"/>
        <end position="195"/>
    </location>
</feature>
<dbReference type="OrthoDB" id="5837912at2759"/>
<feature type="compositionally biased region" description="Polar residues" evidence="1">
    <location>
        <begin position="250"/>
        <end position="278"/>
    </location>
</feature>